<dbReference type="PANTHER" id="PTHR43792">
    <property type="entry name" value="GNAT FAMILY, PUTATIVE (AFU_ORTHOLOGUE AFUA_3G00765)-RELATED-RELATED"/>
    <property type="match status" value="1"/>
</dbReference>
<dbReference type="PANTHER" id="PTHR43792:SF1">
    <property type="entry name" value="N-ACETYLTRANSFERASE DOMAIN-CONTAINING PROTEIN"/>
    <property type="match status" value="1"/>
</dbReference>
<evidence type="ECO:0000313" key="2">
    <source>
        <dbReference type="EMBL" id="UQZ86691.1"/>
    </source>
</evidence>
<keyword evidence="2" id="KW-0012">Acyltransferase</keyword>
<dbReference type="Pfam" id="PF13302">
    <property type="entry name" value="Acetyltransf_3"/>
    <property type="match status" value="1"/>
</dbReference>
<evidence type="ECO:0000313" key="3">
    <source>
        <dbReference type="Proteomes" id="UP001057134"/>
    </source>
</evidence>
<sequence>MIATPRLMFRKYTLEDYAFLQQMTADAEVMRHIGRGTPWSPEETLEKLQVFIGRYQASEGLGLMVAVRRSDGALIGHAGLVPQLVEGREETEIGYWISRDYWGQGYAYEAAEGWRDYAWRRLNKSRLISIIQPDNLRSVRVARKLGMTCERTIQHKGKNVCIYSIHPS</sequence>
<dbReference type="Gene3D" id="3.40.630.30">
    <property type="match status" value="1"/>
</dbReference>
<feature type="domain" description="N-acetyltransferase" evidence="1">
    <location>
        <begin position="7"/>
        <end position="168"/>
    </location>
</feature>
<dbReference type="EMBL" id="CP027059">
    <property type="protein sequence ID" value="UQZ86691.1"/>
    <property type="molecule type" value="Genomic_DNA"/>
</dbReference>
<dbReference type="EC" id="2.3.1.57" evidence="2"/>
<dbReference type="GO" id="GO:0004145">
    <property type="term" value="F:diamine N-acetyltransferase activity"/>
    <property type="evidence" value="ECO:0007669"/>
    <property type="project" value="UniProtKB-EC"/>
</dbReference>
<keyword evidence="3" id="KW-1185">Reference proteome</keyword>
<evidence type="ECO:0000259" key="1">
    <source>
        <dbReference type="PROSITE" id="PS51186"/>
    </source>
</evidence>
<dbReference type="SUPFAM" id="SSF55729">
    <property type="entry name" value="Acyl-CoA N-acyltransferases (Nat)"/>
    <property type="match status" value="1"/>
</dbReference>
<keyword evidence="2" id="KW-0808">Transferase</keyword>
<dbReference type="RefSeq" id="WP_249862207.1">
    <property type="nucleotide sequence ID" value="NZ_CP027059.1"/>
</dbReference>
<accession>A0ABY4RWA4</accession>
<dbReference type="InterPro" id="IPR016181">
    <property type="entry name" value="Acyl_CoA_acyltransferase"/>
</dbReference>
<dbReference type="InterPro" id="IPR000182">
    <property type="entry name" value="GNAT_dom"/>
</dbReference>
<proteinExistence type="predicted"/>
<dbReference type="Proteomes" id="UP001057134">
    <property type="component" value="Chromosome"/>
</dbReference>
<name>A0ABY4RWA4_9BACL</name>
<reference evidence="2" key="1">
    <citation type="submission" date="2018-02" db="EMBL/GenBank/DDBJ databases">
        <authorList>
            <person name="Kim S.-K."/>
            <person name="Jung H.-I."/>
            <person name="Lee S.-W."/>
        </authorList>
    </citation>
    <scope>NUCLEOTIDE SEQUENCE</scope>
    <source>
        <strain evidence="2">SK3146</strain>
    </source>
</reference>
<gene>
    <name evidence="2" type="primary">speG</name>
    <name evidence="2" type="ORF">SK3146_05984</name>
</gene>
<dbReference type="InterPro" id="IPR051531">
    <property type="entry name" value="N-acetyltransferase"/>
</dbReference>
<protein>
    <submittedName>
        <fullName evidence="2">Spermidine N(1)-acetyltransferase</fullName>
        <ecNumber evidence="2">2.3.1.57</ecNumber>
    </submittedName>
</protein>
<organism evidence="2 3">
    <name type="scientific">Paenibacillus konkukensis</name>
    <dbReference type="NCBI Taxonomy" id="2020716"/>
    <lineage>
        <taxon>Bacteria</taxon>
        <taxon>Bacillati</taxon>
        <taxon>Bacillota</taxon>
        <taxon>Bacilli</taxon>
        <taxon>Bacillales</taxon>
        <taxon>Paenibacillaceae</taxon>
        <taxon>Paenibacillus</taxon>
    </lineage>
</organism>
<reference evidence="2" key="2">
    <citation type="journal article" date="2021" name="J Anim Sci Technol">
        <title>Complete genome sequence of Paenibacillus konkukensis sp. nov. SK3146 as a potential probiotic strain.</title>
        <authorList>
            <person name="Jung H.I."/>
            <person name="Park S."/>
            <person name="Niu K.M."/>
            <person name="Lee S.W."/>
            <person name="Kothari D."/>
            <person name="Yi K.J."/>
            <person name="Kim S.K."/>
        </authorList>
    </citation>
    <scope>NUCLEOTIDE SEQUENCE</scope>
    <source>
        <strain evidence="2">SK3146</strain>
    </source>
</reference>
<dbReference type="PROSITE" id="PS51186">
    <property type="entry name" value="GNAT"/>
    <property type="match status" value="1"/>
</dbReference>